<dbReference type="CDD" id="cd01310">
    <property type="entry name" value="TatD_DNAse"/>
    <property type="match status" value="1"/>
</dbReference>
<protein>
    <submittedName>
        <fullName evidence="5">TatD family deoxyribonuclease</fullName>
    </submittedName>
</protein>
<dbReference type="FunFam" id="3.20.20.140:FF:000005">
    <property type="entry name" value="TatD family hydrolase"/>
    <property type="match status" value="1"/>
</dbReference>
<dbReference type="Proteomes" id="UP000245217">
    <property type="component" value="Unassembled WGS sequence"/>
</dbReference>
<evidence type="ECO:0000313" key="5">
    <source>
        <dbReference type="EMBL" id="PWD87041.1"/>
    </source>
</evidence>
<dbReference type="PANTHER" id="PTHR46124:SF2">
    <property type="entry name" value="D-AMINOACYL-TRNA DEACYLASE"/>
    <property type="match status" value="1"/>
</dbReference>
<feature type="binding site" evidence="4">
    <location>
        <position position="20"/>
    </location>
    <ligand>
        <name>a divalent metal cation</name>
        <dbReference type="ChEBI" id="CHEBI:60240"/>
        <label>1</label>
    </ligand>
</feature>
<dbReference type="PANTHER" id="PTHR46124">
    <property type="entry name" value="D-AMINOACYL-TRNA DEACYLASE"/>
    <property type="match status" value="1"/>
</dbReference>
<dbReference type="InterPro" id="IPR018228">
    <property type="entry name" value="DNase_TatD-rel_CS"/>
</dbReference>
<dbReference type="Gene3D" id="3.20.20.140">
    <property type="entry name" value="Metal-dependent hydrolases"/>
    <property type="match status" value="1"/>
</dbReference>
<feature type="binding site" evidence="4">
    <location>
        <position position="18"/>
    </location>
    <ligand>
        <name>a divalent metal cation</name>
        <dbReference type="ChEBI" id="CHEBI:60240"/>
        <label>1</label>
    </ligand>
</feature>
<dbReference type="GO" id="GO:0016788">
    <property type="term" value="F:hydrolase activity, acting on ester bonds"/>
    <property type="evidence" value="ECO:0007669"/>
    <property type="project" value="InterPro"/>
</dbReference>
<comment type="similarity">
    <text evidence="1">Belongs to the metallo-dependent hydrolases superfamily. TatD-type hydrolase family.</text>
</comment>
<dbReference type="Proteomes" id="UP000245059">
    <property type="component" value="Unassembled WGS sequence"/>
</dbReference>
<evidence type="ECO:0000313" key="8">
    <source>
        <dbReference type="Proteomes" id="UP000245217"/>
    </source>
</evidence>
<dbReference type="EMBL" id="QEWV01000001">
    <property type="protein sequence ID" value="PWD94143.1"/>
    <property type="molecule type" value="Genomic_DNA"/>
</dbReference>
<feature type="binding site" evidence="4">
    <location>
        <position position="104"/>
    </location>
    <ligand>
        <name>a divalent metal cation</name>
        <dbReference type="ChEBI" id="CHEBI:60240"/>
        <label>1</label>
    </ligand>
</feature>
<keyword evidence="8" id="KW-1185">Reference proteome</keyword>
<feature type="binding site" evidence="4">
    <location>
        <position position="161"/>
    </location>
    <ligand>
        <name>a divalent metal cation</name>
        <dbReference type="ChEBI" id="CHEBI:60240"/>
        <label>2</label>
    </ligand>
</feature>
<dbReference type="Pfam" id="PF01026">
    <property type="entry name" value="TatD_DNase"/>
    <property type="match status" value="1"/>
</dbReference>
<feature type="binding site" evidence="4">
    <location>
        <position position="211"/>
    </location>
    <ligand>
        <name>a divalent metal cation</name>
        <dbReference type="ChEBI" id="CHEBI:60240"/>
        <label>1</label>
    </ligand>
</feature>
<accession>A0A2U2AS00</accession>
<evidence type="ECO:0000256" key="1">
    <source>
        <dbReference type="ARBA" id="ARBA00009275"/>
    </source>
</evidence>
<evidence type="ECO:0000313" key="7">
    <source>
        <dbReference type="Proteomes" id="UP000245059"/>
    </source>
</evidence>
<evidence type="ECO:0000256" key="2">
    <source>
        <dbReference type="ARBA" id="ARBA00022723"/>
    </source>
</evidence>
<dbReference type="PIRSF" id="PIRSF005902">
    <property type="entry name" value="DNase_TatD"/>
    <property type="match status" value="1"/>
</dbReference>
<keyword evidence="3" id="KW-0378">Hydrolase</keyword>
<dbReference type="EMBL" id="QEWW01000002">
    <property type="protein sequence ID" value="PWD87041.1"/>
    <property type="molecule type" value="Genomic_DNA"/>
</dbReference>
<gene>
    <name evidence="5" type="ORF">DC077_04300</name>
    <name evidence="6" type="ORF">DC078_00950</name>
</gene>
<dbReference type="InterPro" id="IPR032466">
    <property type="entry name" value="Metal_Hydrolase"/>
</dbReference>
<name>A0A2U2AS00_9GAMM</name>
<evidence type="ECO:0000256" key="4">
    <source>
        <dbReference type="PIRSR" id="PIRSR005902-1"/>
    </source>
</evidence>
<evidence type="ECO:0000256" key="3">
    <source>
        <dbReference type="ARBA" id="ARBA00022801"/>
    </source>
</evidence>
<dbReference type="SUPFAM" id="SSF51556">
    <property type="entry name" value="Metallo-dependent hydrolases"/>
    <property type="match status" value="1"/>
</dbReference>
<reference evidence="5" key="1">
    <citation type="journal article" date="2018" name="Genome Announc.">
        <title>Ignatzschineria cameli sp. nov., isolated from necrotic foot tissue of dromedaries (Camelus dromedarius) and associated maggots (Wohlfahrtia species) in Dubai.</title>
        <authorList>
            <person name="Tsang C.C."/>
            <person name="Tang J.Y."/>
            <person name="Fong J.Y."/>
            <person name="Kinne J."/>
            <person name="Lee H.H."/>
            <person name="Joseph M."/>
            <person name="Jose S."/>
            <person name="Schuster R.K."/>
            <person name="Tang Y."/>
            <person name="Sivakumar S."/>
            <person name="Chen J.H."/>
            <person name="Teng J.L."/>
            <person name="Lau S.K."/>
            <person name="Wernery U."/>
            <person name="Woo P.C."/>
        </authorList>
    </citation>
    <scope>NUCLEOTIDE SEQUENCE</scope>
    <source>
        <strain evidence="5">UAE-HKU57</strain>
        <strain evidence="6">UAE-HKU58</strain>
    </source>
</reference>
<sequence>MSYERVSRKGLRSVIDTHIHLNDIKPSERLFELLQRARARGVDAWIVPATTVASFSAIMAISQDNPNCYPALGLHPWFLPETVDLAIAQLKRAIECYSPVAVGECGLDFSREDHQKQIALFEAQVELSMTYQLPLIIHSFKAVDAVLQILRRYPGASAVFHGVNCSLQQLEQILGLGFYVGFGGAVTYPRAKRLQKLLQATPLDRLLLETDAPFQSGAYRQRGEMHLPEDLVPIAHFIAQQKSLEAGELAKITTQNAIHLFSLEIE</sequence>
<dbReference type="AlphaFoldDB" id="A0A2U2AS00"/>
<evidence type="ECO:0000313" key="6">
    <source>
        <dbReference type="EMBL" id="PWD94143.1"/>
    </source>
</evidence>
<feature type="binding site" evidence="4">
    <location>
        <position position="138"/>
    </location>
    <ligand>
        <name>a divalent metal cation</name>
        <dbReference type="ChEBI" id="CHEBI:60240"/>
        <label>2</label>
    </ligand>
</feature>
<organism evidence="5 7">
    <name type="scientific">Ignatzschineria cameli</name>
    <dbReference type="NCBI Taxonomy" id="2182793"/>
    <lineage>
        <taxon>Bacteria</taxon>
        <taxon>Pseudomonadati</taxon>
        <taxon>Pseudomonadota</taxon>
        <taxon>Gammaproteobacteria</taxon>
        <taxon>Cardiobacteriales</taxon>
        <taxon>Ignatzschineriaceae</taxon>
        <taxon>Ignatzschineria</taxon>
    </lineage>
</organism>
<comment type="caution">
    <text evidence="5">The sequence shown here is derived from an EMBL/GenBank/DDBJ whole genome shotgun (WGS) entry which is preliminary data.</text>
</comment>
<reference evidence="7 8" key="2">
    <citation type="submission" date="2018-05" db="EMBL/GenBank/DDBJ databases">
        <title>Ignatzschineria dubaiensis sp. nov., isolated from necrotic foot tissues of dromedaries (Camelus dromedarius) and associated maggots in Dubai, United Arab Emirates.</title>
        <authorList>
            <person name="Tsang C.C."/>
            <person name="Tang J.Y.M."/>
            <person name="Fong J.Y.H."/>
            <person name="Kinne J."/>
            <person name="Lee H.H."/>
            <person name="Joseph M."/>
            <person name="Jose S."/>
            <person name="Schuster R.K."/>
            <person name="Tang Y."/>
            <person name="Sivakumar S."/>
            <person name="Chen J.H.K."/>
            <person name="Teng J.L.L."/>
            <person name="Lau S.K.P."/>
            <person name="Wernery U."/>
            <person name="Woo P.C.Y."/>
        </authorList>
    </citation>
    <scope>NUCLEOTIDE SEQUENCE [LARGE SCALE GENOMIC DNA]</scope>
    <source>
        <strain evidence="7">UAE-HKU57</strain>
        <strain evidence="8">UAE-HKU58</strain>
    </source>
</reference>
<keyword evidence="2 4" id="KW-0479">Metal-binding</keyword>
<dbReference type="PROSITE" id="PS01091">
    <property type="entry name" value="TATD_3"/>
    <property type="match status" value="1"/>
</dbReference>
<dbReference type="InterPro" id="IPR001130">
    <property type="entry name" value="TatD-like"/>
</dbReference>
<proteinExistence type="inferred from homology"/>
<dbReference type="GO" id="GO:0046872">
    <property type="term" value="F:metal ion binding"/>
    <property type="evidence" value="ECO:0007669"/>
    <property type="project" value="UniProtKB-KW"/>
</dbReference>